<dbReference type="InterPro" id="IPR015895">
    <property type="entry name" value="4pyrrol_synth_GluRdtase_N"/>
</dbReference>
<dbReference type="UniPathway" id="UPA00251">
    <property type="reaction ID" value="UER00316"/>
</dbReference>
<dbReference type="PIRSF" id="PIRSF000445">
    <property type="entry name" value="4pyrrol_synth_GluRdtase"/>
    <property type="match status" value="1"/>
</dbReference>
<dbReference type="InterPro" id="IPR036343">
    <property type="entry name" value="GluRdtase_N_sf"/>
</dbReference>
<organism evidence="11">
    <name type="scientific">hydrocarbon metagenome</name>
    <dbReference type="NCBI Taxonomy" id="938273"/>
    <lineage>
        <taxon>unclassified sequences</taxon>
        <taxon>metagenomes</taxon>
        <taxon>ecological metagenomes</taxon>
    </lineage>
</organism>
<evidence type="ECO:0000256" key="6">
    <source>
        <dbReference type="ARBA" id="ARBA00023244"/>
    </source>
</evidence>
<dbReference type="InterPro" id="IPR036291">
    <property type="entry name" value="NAD(P)-bd_dom_sf"/>
</dbReference>
<dbReference type="Pfam" id="PF00745">
    <property type="entry name" value="GlutR_dimer"/>
    <property type="match status" value="1"/>
</dbReference>
<dbReference type="CDD" id="cd05213">
    <property type="entry name" value="NAD_bind_Glutamyl_tRNA_reduct"/>
    <property type="match status" value="1"/>
</dbReference>
<feature type="domain" description="Glutamyl-tRNA reductase N-terminal" evidence="10">
    <location>
        <begin position="6"/>
        <end position="156"/>
    </location>
</feature>
<reference evidence="11" key="1">
    <citation type="journal article" date="2015" name="Proc. Natl. Acad. Sci. U.S.A.">
        <title>Networks of energetic and metabolic interactions define dynamics in microbial communities.</title>
        <authorList>
            <person name="Embree M."/>
            <person name="Liu J.K."/>
            <person name="Al-Bassam M.M."/>
            <person name="Zengler K."/>
        </authorList>
    </citation>
    <scope>NUCLEOTIDE SEQUENCE</scope>
</reference>
<dbReference type="InterPro" id="IPR036453">
    <property type="entry name" value="GluRdtase_dimer_dom_sf"/>
</dbReference>
<dbReference type="SUPFAM" id="SSF69075">
    <property type="entry name" value="Glutamyl tRNA-reductase dimerization domain"/>
    <property type="match status" value="1"/>
</dbReference>
<dbReference type="GO" id="GO:0019353">
    <property type="term" value="P:protoporphyrinogen IX biosynthetic process from glutamate"/>
    <property type="evidence" value="ECO:0007669"/>
    <property type="project" value="TreeGrafter"/>
</dbReference>
<evidence type="ECO:0000259" key="10">
    <source>
        <dbReference type="Pfam" id="PF05201"/>
    </source>
</evidence>
<evidence type="ECO:0000256" key="5">
    <source>
        <dbReference type="ARBA" id="ARBA00023002"/>
    </source>
</evidence>
<dbReference type="InterPro" id="IPR000343">
    <property type="entry name" value="4pyrrol_synth_GluRdtase"/>
</dbReference>
<comment type="caution">
    <text evidence="11">The sequence shown here is derived from an EMBL/GenBank/DDBJ whole genome shotgun (WGS) entry which is preliminary data.</text>
</comment>
<name>A0A0W8E7V9_9ZZZZ</name>
<accession>A0A0W8E7V9</accession>
<dbReference type="PANTHER" id="PTHR43013">
    <property type="entry name" value="GLUTAMYL-TRNA REDUCTASE"/>
    <property type="match status" value="1"/>
</dbReference>
<comment type="pathway">
    <text evidence="1">Porphyrin-containing compound metabolism; protoporphyrin-IX biosynthesis; 5-aminolevulinate from L-glutamyl-tRNA(Glu): step 1/2.</text>
</comment>
<evidence type="ECO:0000256" key="7">
    <source>
        <dbReference type="ARBA" id="ARBA00047464"/>
    </source>
</evidence>
<dbReference type="SUPFAM" id="SSF51735">
    <property type="entry name" value="NAD(P)-binding Rossmann-fold domains"/>
    <property type="match status" value="1"/>
</dbReference>
<dbReference type="HAMAP" id="MF_00087">
    <property type="entry name" value="Glu_tRNA_reductase"/>
    <property type="match status" value="1"/>
</dbReference>
<dbReference type="InterPro" id="IPR006151">
    <property type="entry name" value="Shikm_DH/Glu-tRNA_Rdtase"/>
</dbReference>
<evidence type="ECO:0000259" key="9">
    <source>
        <dbReference type="Pfam" id="PF01488"/>
    </source>
</evidence>
<proteinExistence type="inferred from homology"/>
<dbReference type="PANTHER" id="PTHR43013:SF1">
    <property type="entry name" value="GLUTAMYL-TRNA REDUCTASE"/>
    <property type="match status" value="1"/>
</dbReference>
<feature type="domain" description="Tetrapyrrole biosynthesis glutamyl-tRNA reductase dimerisation" evidence="8">
    <location>
        <begin position="320"/>
        <end position="418"/>
    </location>
</feature>
<dbReference type="FunFam" id="3.40.50.720:FF:000031">
    <property type="entry name" value="Glutamyl-tRNA reductase"/>
    <property type="match status" value="1"/>
</dbReference>
<evidence type="ECO:0000256" key="3">
    <source>
        <dbReference type="ARBA" id="ARBA00012970"/>
    </source>
</evidence>
<dbReference type="NCBIfam" id="TIGR01035">
    <property type="entry name" value="hemA"/>
    <property type="match status" value="1"/>
</dbReference>
<comment type="similarity">
    <text evidence="2">Belongs to the glutamyl-tRNA reductase family.</text>
</comment>
<gene>
    <name evidence="11" type="ORF">ASZ90_017838</name>
</gene>
<feature type="domain" description="Quinate/shikimate 5-dehydrogenase/glutamyl-tRNA reductase" evidence="9">
    <location>
        <begin position="171"/>
        <end position="306"/>
    </location>
</feature>
<comment type="catalytic activity">
    <reaction evidence="7">
        <text>(S)-4-amino-5-oxopentanoate + tRNA(Glu) + NADP(+) = L-glutamyl-tRNA(Glu) + NADPH + H(+)</text>
        <dbReference type="Rhea" id="RHEA:12344"/>
        <dbReference type="Rhea" id="RHEA-COMP:9663"/>
        <dbReference type="Rhea" id="RHEA-COMP:9680"/>
        <dbReference type="ChEBI" id="CHEBI:15378"/>
        <dbReference type="ChEBI" id="CHEBI:57501"/>
        <dbReference type="ChEBI" id="CHEBI:57783"/>
        <dbReference type="ChEBI" id="CHEBI:58349"/>
        <dbReference type="ChEBI" id="CHEBI:78442"/>
        <dbReference type="ChEBI" id="CHEBI:78520"/>
        <dbReference type="EC" id="1.2.1.70"/>
    </reaction>
</comment>
<dbReference type="NCBIfam" id="NF000744">
    <property type="entry name" value="PRK00045.1-3"/>
    <property type="match status" value="1"/>
</dbReference>
<evidence type="ECO:0000313" key="11">
    <source>
        <dbReference type="EMBL" id="KUG04699.1"/>
    </source>
</evidence>
<dbReference type="SUPFAM" id="SSF69742">
    <property type="entry name" value="Glutamyl tRNA-reductase catalytic, N-terminal domain"/>
    <property type="match status" value="1"/>
</dbReference>
<dbReference type="AlphaFoldDB" id="A0A0W8E7V9"/>
<dbReference type="GO" id="GO:0050661">
    <property type="term" value="F:NADP binding"/>
    <property type="evidence" value="ECO:0007669"/>
    <property type="project" value="InterPro"/>
</dbReference>
<dbReference type="InterPro" id="IPR015896">
    <property type="entry name" value="4pyrrol_synth_GluRdtase_dimer"/>
</dbReference>
<evidence type="ECO:0000256" key="4">
    <source>
        <dbReference type="ARBA" id="ARBA00022857"/>
    </source>
</evidence>
<evidence type="ECO:0000259" key="8">
    <source>
        <dbReference type="Pfam" id="PF00745"/>
    </source>
</evidence>
<sequence length="436" mass="48974">MYVLLVGLNHRTAPVEIREKLAITGAVMNKAYRYLKQKEDIEGAVILATCNRTEIYATARDIEKGTQALHEFLLRFSRMAPEELDKYVYKPNCYDAIMNLFRVASGLDSMILGESQILAQVKEAYKIAIDEGASDGVLNTLFQQAISVGKKVRTETDIDKHPISVSSAAVEMARNQLGDLQGKSVVVVGAGEMSELTTRYLMQYGLSSVIVSNRSYEKAQAMAELFSGRAVRFDMLPSELSKTDIVISCTSASHYVLSMESCGDILKSRQGQRIIMIDIAVPRDIEPDLENIEGVQIYDIDDLQNVIDGNYLERKKASRQAENIIVEELEKFNEWLAALYVVPVISALKQKGETIKNHELERVFNRLDVNAYERKVISTMANNIINQLLHQPVVNLKEMASSNQGHLYAEVSKKLFDLQLEMEENDIGDIKTRHQG</sequence>
<dbReference type="Gene3D" id="3.30.460.30">
    <property type="entry name" value="Glutamyl-tRNA reductase, N-terminal domain"/>
    <property type="match status" value="1"/>
</dbReference>
<keyword evidence="4" id="KW-0521">NADP</keyword>
<keyword evidence="5 11" id="KW-0560">Oxidoreductase</keyword>
<evidence type="ECO:0000256" key="1">
    <source>
        <dbReference type="ARBA" id="ARBA00005059"/>
    </source>
</evidence>
<dbReference type="Pfam" id="PF05201">
    <property type="entry name" value="GlutR_N"/>
    <property type="match status" value="1"/>
</dbReference>
<dbReference type="EMBL" id="LNQE01001842">
    <property type="protein sequence ID" value="KUG04699.1"/>
    <property type="molecule type" value="Genomic_DNA"/>
</dbReference>
<dbReference type="FunFam" id="3.30.460.30:FF:000001">
    <property type="entry name" value="Glutamyl-tRNA reductase"/>
    <property type="match status" value="1"/>
</dbReference>
<dbReference type="GO" id="GO:0008883">
    <property type="term" value="F:glutamyl-tRNA reductase activity"/>
    <property type="evidence" value="ECO:0007669"/>
    <property type="project" value="UniProtKB-EC"/>
</dbReference>
<dbReference type="EC" id="1.2.1.70" evidence="3"/>
<dbReference type="Pfam" id="PF01488">
    <property type="entry name" value="Shikimate_DH"/>
    <property type="match status" value="1"/>
</dbReference>
<keyword evidence="6" id="KW-0627">Porphyrin biosynthesis</keyword>
<dbReference type="Gene3D" id="3.40.50.720">
    <property type="entry name" value="NAD(P)-binding Rossmann-like Domain"/>
    <property type="match status" value="1"/>
</dbReference>
<evidence type="ECO:0000256" key="2">
    <source>
        <dbReference type="ARBA" id="ARBA00005916"/>
    </source>
</evidence>
<protein>
    <recommendedName>
        <fullName evidence="3">glutamyl-tRNA reductase</fullName>
        <ecNumber evidence="3">1.2.1.70</ecNumber>
    </recommendedName>
</protein>